<gene>
    <name evidence="2" type="ORF">g.41375</name>
</gene>
<dbReference type="EMBL" id="GEDC01002218">
    <property type="protein sequence ID" value="JAS35080.1"/>
    <property type="molecule type" value="Transcribed_RNA"/>
</dbReference>
<reference evidence="2" key="1">
    <citation type="submission" date="2015-12" db="EMBL/GenBank/DDBJ databases">
        <title>De novo transcriptome assembly of four potential Pierce s Disease insect vectors from Arizona vineyards.</title>
        <authorList>
            <person name="Tassone E.E."/>
        </authorList>
    </citation>
    <scope>NUCLEOTIDE SEQUENCE</scope>
</reference>
<evidence type="ECO:0000256" key="1">
    <source>
        <dbReference type="SAM" id="Phobius"/>
    </source>
</evidence>
<dbReference type="Gene3D" id="1.25.50.20">
    <property type="match status" value="1"/>
</dbReference>
<feature type="transmembrane region" description="Helical" evidence="1">
    <location>
        <begin position="69"/>
        <end position="91"/>
    </location>
</feature>
<evidence type="ECO:0000313" key="2">
    <source>
        <dbReference type="EMBL" id="JAS35080.1"/>
    </source>
</evidence>
<name>A0A1B6EB08_9HEMI</name>
<protein>
    <submittedName>
        <fullName evidence="2">Uncharacterized protein</fullName>
    </submittedName>
</protein>
<dbReference type="AlphaFoldDB" id="A0A1B6EB08"/>
<organism evidence="2">
    <name type="scientific">Clastoptera arizonana</name>
    <name type="common">Arizona spittle bug</name>
    <dbReference type="NCBI Taxonomy" id="38151"/>
    <lineage>
        <taxon>Eukaryota</taxon>
        <taxon>Metazoa</taxon>
        <taxon>Ecdysozoa</taxon>
        <taxon>Arthropoda</taxon>
        <taxon>Hexapoda</taxon>
        <taxon>Insecta</taxon>
        <taxon>Pterygota</taxon>
        <taxon>Neoptera</taxon>
        <taxon>Paraneoptera</taxon>
        <taxon>Hemiptera</taxon>
        <taxon>Auchenorrhyncha</taxon>
        <taxon>Cercopoidea</taxon>
        <taxon>Clastopteridae</taxon>
        <taxon>Clastoptera</taxon>
    </lineage>
</organism>
<proteinExistence type="predicted"/>
<keyword evidence="1" id="KW-0812">Transmembrane</keyword>
<keyword evidence="1" id="KW-0472">Membrane</keyword>
<sequence>MISTMGSYVSQQSHIDQINYVISDSTKQSDLRNSLSATLSGIQWRKTWAQKYSSQISTWLNTNTDVGSYSSHLTSSFVIHTCFLYFLYLYFSSLTEFKNL</sequence>
<keyword evidence="1" id="KW-1133">Transmembrane helix</keyword>
<accession>A0A1B6EB08</accession>